<evidence type="ECO:0000256" key="8">
    <source>
        <dbReference type="ARBA" id="ARBA00022777"/>
    </source>
</evidence>
<evidence type="ECO:0000256" key="3">
    <source>
        <dbReference type="ARBA" id="ARBA00012438"/>
    </source>
</evidence>
<evidence type="ECO:0000313" key="14">
    <source>
        <dbReference type="Proteomes" id="UP000596063"/>
    </source>
</evidence>
<dbReference type="InterPro" id="IPR005467">
    <property type="entry name" value="His_kinase_dom"/>
</dbReference>
<dbReference type="InterPro" id="IPR004358">
    <property type="entry name" value="Sig_transdc_His_kin-like_C"/>
</dbReference>
<feature type="transmembrane region" description="Helical" evidence="10">
    <location>
        <begin position="6"/>
        <end position="23"/>
    </location>
</feature>
<proteinExistence type="predicted"/>
<evidence type="ECO:0000256" key="5">
    <source>
        <dbReference type="ARBA" id="ARBA00022553"/>
    </source>
</evidence>
<keyword evidence="5" id="KW-0597">Phosphoprotein</keyword>
<keyword evidence="4" id="KW-1003">Cell membrane</keyword>
<feature type="domain" description="HAMP" evidence="12">
    <location>
        <begin position="154"/>
        <end position="206"/>
    </location>
</feature>
<keyword evidence="10" id="KW-0812">Transmembrane</keyword>
<evidence type="ECO:0000256" key="4">
    <source>
        <dbReference type="ARBA" id="ARBA00022475"/>
    </source>
</evidence>
<dbReference type="GO" id="GO:0000155">
    <property type="term" value="F:phosphorelay sensor kinase activity"/>
    <property type="evidence" value="ECO:0007669"/>
    <property type="project" value="InterPro"/>
</dbReference>
<dbReference type="PANTHER" id="PTHR44936:SF10">
    <property type="entry name" value="SENSOR PROTEIN RSTB"/>
    <property type="match status" value="1"/>
</dbReference>
<dbReference type="SUPFAM" id="SSF47384">
    <property type="entry name" value="Homodimeric domain of signal transducing histidine kinase"/>
    <property type="match status" value="1"/>
</dbReference>
<dbReference type="PROSITE" id="PS50885">
    <property type="entry name" value="HAMP"/>
    <property type="match status" value="1"/>
</dbReference>
<organism evidence="13 14">
    <name type="scientific">Spongiibacter nanhainus</name>
    <dbReference type="NCBI Taxonomy" id="2794344"/>
    <lineage>
        <taxon>Bacteria</taxon>
        <taxon>Pseudomonadati</taxon>
        <taxon>Pseudomonadota</taxon>
        <taxon>Gammaproteobacteria</taxon>
        <taxon>Cellvibrionales</taxon>
        <taxon>Spongiibacteraceae</taxon>
        <taxon>Spongiibacter</taxon>
    </lineage>
</organism>
<dbReference type="PANTHER" id="PTHR44936">
    <property type="entry name" value="SENSOR PROTEIN CREC"/>
    <property type="match status" value="1"/>
</dbReference>
<keyword evidence="10" id="KW-1133">Transmembrane helix</keyword>
<evidence type="ECO:0000256" key="2">
    <source>
        <dbReference type="ARBA" id="ARBA00004651"/>
    </source>
</evidence>
<dbReference type="Gene3D" id="3.30.565.10">
    <property type="entry name" value="Histidine kinase-like ATPase, C-terminal domain"/>
    <property type="match status" value="1"/>
</dbReference>
<evidence type="ECO:0000256" key="6">
    <source>
        <dbReference type="ARBA" id="ARBA00022679"/>
    </source>
</evidence>
<dbReference type="KEGG" id="snan:I6N98_17850"/>
<keyword evidence="8 13" id="KW-0418">Kinase</keyword>
<dbReference type="EMBL" id="CP066167">
    <property type="protein sequence ID" value="QQD18177.1"/>
    <property type="molecule type" value="Genomic_DNA"/>
</dbReference>
<dbReference type="GO" id="GO:0005886">
    <property type="term" value="C:plasma membrane"/>
    <property type="evidence" value="ECO:0007669"/>
    <property type="project" value="UniProtKB-SubCell"/>
</dbReference>
<evidence type="ECO:0000256" key="7">
    <source>
        <dbReference type="ARBA" id="ARBA00022741"/>
    </source>
</evidence>
<dbReference type="CDD" id="cd00082">
    <property type="entry name" value="HisKA"/>
    <property type="match status" value="1"/>
</dbReference>
<dbReference type="SMART" id="SM00387">
    <property type="entry name" value="HATPase_c"/>
    <property type="match status" value="1"/>
</dbReference>
<comment type="catalytic activity">
    <reaction evidence="1">
        <text>ATP + protein L-histidine = ADP + protein N-phospho-L-histidine.</text>
        <dbReference type="EC" id="2.7.13.3"/>
    </reaction>
</comment>
<keyword evidence="6" id="KW-0808">Transferase</keyword>
<keyword evidence="9" id="KW-0067">ATP-binding</keyword>
<dbReference type="Proteomes" id="UP000596063">
    <property type="component" value="Chromosome"/>
</dbReference>
<dbReference type="GO" id="GO:0005524">
    <property type="term" value="F:ATP binding"/>
    <property type="evidence" value="ECO:0007669"/>
    <property type="project" value="UniProtKB-KW"/>
</dbReference>
<accession>A0A7T4R0Q6</accession>
<protein>
    <recommendedName>
        <fullName evidence="3">histidine kinase</fullName>
        <ecNumber evidence="3">2.7.13.3</ecNumber>
    </recommendedName>
</protein>
<dbReference type="RefSeq" id="WP_198569675.1">
    <property type="nucleotide sequence ID" value="NZ_CP066167.1"/>
</dbReference>
<evidence type="ECO:0000259" key="11">
    <source>
        <dbReference type="PROSITE" id="PS50109"/>
    </source>
</evidence>
<dbReference type="Pfam" id="PF00512">
    <property type="entry name" value="HisKA"/>
    <property type="match status" value="1"/>
</dbReference>
<evidence type="ECO:0000256" key="1">
    <source>
        <dbReference type="ARBA" id="ARBA00000085"/>
    </source>
</evidence>
<comment type="subcellular location">
    <subcellularLocation>
        <location evidence="2">Cell membrane</location>
        <topology evidence="2">Multi-pass membrane protein</topology>
    </subcellularLocation>
</comment>
<evidence type="ECO:0000256" key="9">
    <source>
        <dbReference type="ARBA" id="ARBA00022840"/>
    </source>
</evidence>
<dbReference type="Pfam" id="PF02518">
    <property type="entry name" value="HATPase_c"/>
    <property type="match status" value="1"/>
</dbReference>
<dbReference type="InterPro" id="IPR003661">
    <property type="entry name" value="HisK_dim/P_dom"/>
</dbReference>
<sequence length="424" mass="47650">MRRAFISLYIIIVAAIVIIGWGLDRIWATYQPEPSINAYQQSVLSMLEQQLLPLEPDQRDAELQRLNRELALEISSYRLKDLSSSTLASDIEAGHPVLINDARHHQRLYQRVGETDTVLGIAYNTPPAQRHGAYTALIVLFYLSLAVVVFVWVWPLSRDLYALQRQTTQVGKDGATATVSLRRNSHVQPLADAFNAMANRVRELLAARKEMTYAVSHEIRTPLARMKFALEMAENSGDDTLVRRQLAGVKDDVAALERFVNELLSYASFDASEQSLDWEDGDFGEFAQALLEEIKPERPEINFSVQCLRSHGRVRCDWPLMERVISNLLNNASRYARQQVTLTLAGDDTQYQVTVEDDGPGIAESDADKVFASFVRIDTEGNNARGYGLGLAIVRRIMSWHGGSVSVTRGEALGGARFELRWPR</sequence>
<dbReference type="InterPro" id="IPR003660">
    <property type="entry name" value="HAMP_dom"/>
</dbReference>
<evidence type="ECO:0000259" key="12">
    <source>
        <dbReference type="PROSITE" id="PS50885"/>
    </source>
</evidence>
<evidence type="ECO:0000256" key="10">
    <source>
        <dbReference type="SAM" id="Phobius"/>
    </source>
</evidence>
<dbReference type="EC" id="2.7.13.3" evidence="3"/>
<dbReference type="SUPFAM" id="SSF55874">
    <property type="entry name" value="ATPase domain of HSP90 chaperone/DNA topoisomerase II/histidine kinase"/>
    <property type="match status" value="1"/>
</dbReference>
<dbReference type="InterPro" id="IPR050980">
    <property type="entry name" value="2C_sensor_his_kinase"/>
</dbReference>
<evidence type="ECO:0000313" key="13">
    <source>
        <dbReference type="EMBL" id="QQD18177.1"/>
    </source>
</evidence>
<dbReference type="AlphaFoldDB" id="A0A7T4R0Q6"/>
<dbReference type="SMART" id="SM00388">
    <property type="entry name" value="HisKA"/>
    <property type="match status" value="1"/>
</dbReference>
<feature type="domain" description="Histidine kinase" evidence="11">
    <location>
        <begin position="214"/>
        <end position="424"/>
    </location>
</feature>
<dbReference type="InterPro" id="IPR003594">
    <property type="entry name" value="HATPase_dom"/>
</dbReference>
<gene>
    <name evidence="13" type="ORF">I6N98_17850</name>
</gene>
<name>A0A7T4R0Q6_9GAMM</name>
<dbReference type="InterPro" id="IPR036890">
    <property type="entry name" value="HATPase_C_sf"/>
</dbReference>
<dbReference type="Gene3D" id="1.10.287.130">
    <property type="match status" value="1"/>
</dbReference>
<dbReference type="PRINTS" id="PR00344">
    <property type="entry name" value="BCTRLSENSOR"/>
</dbReference>
<keyword evidence="10" id="KW-0472">Membrane</keyword>
<reference evidence="13 14" key="1">
    <citation type="submission" date="2020-12" db="EMBL/GenBank/DDBJ databases">
        <authorList>
            <person name="Shan Y."/>
        </authorList>
    </citation>
    <scope>NUCLEOTIDE SEQUENCE [LARGE SCALE GENOMIC DNA]</scope>
    <source>
        <strain evidence="14">csc3.9</strain>
    </source>
</reference>
<keyword evidence="14" id="KW-1185">Reference proteome</keyword>
<dbReference type="PROSITE" id="PS50109">
    <property type="entry name" value="HIS_KIN"/>
    <property type="match status" value="1"/>
</dbReference>
<feature type="transmembrane region" description="Helical" evidence="10">
    <location>
        <begin position="133"/>
        <end position="154"/>
    </location>
</feature>
<dbReference type="InterPro" id="IPR036097">
    <property type="entry name" value="HisK_dim/P_sf"/>
</dbReference>
<keyword evidence="7" id="KW-0547">Nucleotide-binding</keyword>